<dbReference type="PANTHER" id="PTHR30204:SF97">
    <property type="entry name" value="MERR FAMILY REGULATORY PROTEIN"/>
    <property type="match status" value="1"/>
</dbReference>
<comment type="caution">
    <text evidence="3">The sequence shown here is derived from an EMBL/GenBank/DDBJ whole genome shotgun (WGS) entry which is preliminary data.</text>
</comment>
<dbReference type="PROSITE" id="PS50937">
    <property type="entry name" value="HTH_MERR_2"/>
    <property type="match status" value="1"/>
</dbReference>
<keyword evidence="4" id="KW-1185">Reference proteome</keyword>
<dbReference type="PRINTS" id="PR00040">
    <property type="entry name" value="HTHMERR"/>
</dbReference>
<dbReference type="EMBL" id="BSNX01000013">
    <property type="protein sequence ID" value="GLQ72360.1"/>
    <property type="molecule type" value="Genomic_DNA"/>
</dbReference>
<dbReference type="InterPro" id="IPR047057">
    <property type="entry name" value="MerR_fam"/>
</dbReference>
<evidence type="ECO:0000256" key="1">
    <source>
        <dbReference type="ARBA" id="ARBA00023125"/>
    </source>
</evidence>
<dbReference type="InterPro" id="IPR000551">
    <property type="entry name" value="MerR-type_HTH_dom"/>
</dbReference>
<name>A0AAV5NNY5_9VIBR</name>
<protein>
    <submittedName>
        <fullName evidence="3">Transcriptional regulator</fullName>
    </submittedName>
</protein>
<feature type="domain" description="HTH merR-type" evidence="2">
    <location>
        <begin position="3"/>
        <end position="71"/>
    </location>
</feature>
<proteinExistence type="predicted"/>
<gene>
    <name evidence="3" type="ORF">GCM10007932_17200</name>
</gene>
<keyword evidence="1" id="KW-0238">DNA-binding</keyword>
<dbReference type="GO" id="GO:0003700">
    <property type="term" value="F:DNA-binding transcription factor activity"/>
    <property type="evidence" value="ECO:0007669"/>
    <property type="project" value="InterPro"/>
</dbReference>
<dbReference type="SUPFAM" id="SSF46955">
    <property type="entry name" value="Putative DNA-binding domain"/>
    <property type="match status" value="1"/>
</dbReference>
<evidence type="ECO:0000259" key="2">
    <source>
        <dbReference type="PROSITE" id="PS50937"/>
    </source>
</evidence>
<accession>A0AAV5NNY5</accession>
<dbReference type="PROSITE" id="PS00552">
    <property type="entry name" value="HTH_MERR_1"/>
    <property type="match status" value="1"/>
</dbReference>
<dbReference type="Gene3D" id="1.10.1660.10">
    <property type="match status" value="1"/>
</dbReference>
<dbReference type="Proteomes" id="UP001156690">
    <property type="component" value="Unassembled WGS sequence"/>
</dbReference>
<dbReference type="PANTHER" id="PTHR30204">
    <property type="entry name" value="REDOX-CYCLING DRUG-SENSING TRANSCRIPTIONAL ACTIVATOR SOXR"/>
    <property type="match status" value="1"/>
</dbReference>
<evidence type="ECO:0000313" key="3">
    <source>
        <dbReference type="EMBL" id="GLQ72360.1"/>
    </source>
</evidence>
<dbReference type="InterPro" id="IPR009061">
    <property type="entry name" value="DNA-bd_dom_put_sf"/>
</dbReference>
<dbReference type="SMART" id="SM00422">
    <property type="entry name" value="HTH_MERR"/>
    <property type="match status" value="1"/>
</dbReference>
<sequence length="127" mass="14217">MKTLDIGVVAKRSGLNSSALRYYESIGLIHSIGRNGLRRQYSEDVLQKLALIHLGRKAGLSLEEIKAMFNQDGNLDINRDALLEKVSEIEKSIRQLICVKESLLHVANCPANDHLSCPSFQKMLNEL</sequence>
<dbReference type="Pfam" id="PF13411">
    <property type="entry name" value="MerR_1"/>
    <property type="match status" value="1"/>
</dbReference>
<reference evidence="4" key="1">
    <citation type="journal article" date="2019" name="Int. J. Syst. Evol. Microbiol.">
        <title>The Global Catalogue of Microorganisms (GCM) 10K type strain sequencing project: providing services to taxonomists for standard genome sequencing and annotation.</title>
        <authorList>
            <consortium name="The Broad Institute Genomics Platform"/>
            <consortium name="The Broad Institute Genome Sequencing Center for Infectious Disease"/>
            <person name="Wu L."/>
            <person name="Ma J."/>
        </authorList>
    </citation>
    <scope>NUCLEOTIDE SEQUENCE [LARGE SCALE GENOMIC DNA]</scope>
    <source>
        <strain evidence="4">NBRC 15640</strain>
    </source>
</reference>
<dbReference type="RefSeq" id="WP_126609858.1">
    <property type="nucleotide sequence ID" value="NZ_AP025145.1"/>
</dbReference>
<dbReference type="AlphaFoldDB" id="A0AAV5NNY5"/>
<dbReference type="CDD" id="cd04781">
    <property type="entry name" value="HTH_MerR-like_sg6"/>
    <property type="match status" value="1"/>
</dbReference>
<evidence type="ECO:0000313" key="4">
    <source>
        <dbReference type="Proteomes" id="UP001156690"/>
    </source>
</evidence>
<organism evidence="3 4">
    <name type="scientific">Vibrio penaeicida</name>
    <dbReference type="NCBI Taxonomy" id="104609"/>
    <lineage>
        <taxon>Bacteria</taxon>
        <taxon>Pseudomonadati</taxon>
        <taxon>Pseudomonadota</taxon>
        <taxon>Gammaproteobacteria</taxon>
        <taxon>Vibrionales</taxon>
        <taxon>Vibrionaceae</taxon>
        <taxon>Vibrio</taxon>
    </lineage>
</organism>
<dbReference type="GO" id="GO:0003677">
    <property type="term" value="F:DNA binding"/>
    <property type="evidence" value="ECO:0007669"/>
    <property type="project" value="UniProtKB-KW"/>
</dbReference>